<gene>
    <name evidence="2" type="ORF">GV829_03425</name>
</gene>
<proteinExistence type="predicted"/>
<keyword evidence="3" id="KW-1185">Reference proteome</keyword>
<accession>A0A6M4AT75</accession>
<dbReference type="KEGG" id="slan:GV829_03425"/>
<evidence type="ECO:0000313" key="2">
    <source>
        <dbReference type="EMBL" id="QJQ31610.1"/>
    </source>
</evidence>
<keyword evidence="1" id="KW-0812">Transmembrane</keyword>
<dbReference type="RefSeq" id="WP_169943830.1">
    <property type="nucleotide sequence ID" value="NZ_CP053015.1"/>
</dbReference>
<organism evidence="2 3">
    <name type="scientific">Sphingomonas lacunae</name>
    <dbReference type="NCBI Taxonomy" id="2698828"/>
    <lineage>
        <taxon>Bacteria</taxon>
        <taxon>Pseudomonadati</taxon>
        <taxon>Pseudomonadota</taxon>
        <taxon>Alphaproteobacteria</taxon>
        <taxon>Sphingomonadales</taxon>
        <taxon>Sphingomonadaceae</taxon>
        <taxon>Sphingomonas</taxon>
    </lineage>
</organism>
<feature type="transmembrane region" description="Helical" evidence="1">
    <location>
        <begin position="7"/>
        <end position="28"/>
    </location>
</feature>
<feature type="transmembrane region" description="Helical" evidence="1">
    <location>
        <begin position="85"/>
        <end position="105"/>
    </location>
</feature>
<protein>
    <submittedName>
        <fullName evidence="2">Uncharacterized protein</fullName>
    </submittedName>
</protein>
<evidence type="ECO:0000313" key="3">
    <source>
        <dbReference type="Proteomes" id="UP000503018"/>
    </source>
</evidence>
<feature type="transmembrane region" description="Helical" evidence="1">
    <location>
        <begin position="111"/>
        <end position="131"/>
    </location>
</feature>
<evidence type="ECO:0000256" key="1">
    <source>
        <dbReference type="SAM" id="Phobius"/>
    </source>
</evidence>
<dbReference type="AlphaFoldDB" id="A0A6M4AT75"/>
<dbReference type="Proteomes" id="UP000503018">
    <property type="component" value="Chromosome"/>
</dbReference>
<name>A0A6M4AT75_9SPHN</name>
<reference evidence="2 3" key="1">
    <citation type="submission" date="2020-01" db="EMBL/GenBank/DDBJ databases">
        <title>Sphingomonas sp. strain CSW-10.</title>
        <authorList>
            <person name="Chen W.-M."/>
        </authorList>
    </citation>
    <scope>NUCLEOTIDE SEQUENCE [LARGE SCALE GENOMIC DNA]</scope>
    <source>
        <strain evidence="2 3">CSW-10</strain>
    </source>
</reference>
<keyword evidence="1" id="KW-1133">Transmembrane helix</keyword>
<dbReference type="EMBL" id="CP053015">
    <property type="protein sequence ID" value="QJQ31610.1"/>
    <property type="molecule type" value="Genomic_DNA"/>
</dbReference>
<feature type="transmembrane region" description="Helical" evidence="1">
    <location>
        <begin position="40"/>
        <end position="73"/>
    </location>
</feature>
<keyword evidence="1" id="KW-0472">Membrane</keyword>
<sequence>MDDQLAAIHRFASQTGGLAGLVLILFQLRAGHGTLQAQRHIALIVMTAVALSLFLPAAGAILFVTGLIAGAALLWRGTGPDKRHLAAALGFALMLPNILLVRASPHLSPDVAWHAYHLLVAIWLWIIVRILHTGRARTA</sequence>